<keyword evidence="3" id="KW-1185">Reference proteome</keyword>
<evidence type="ECO:0000256" key="1">
    <source>
        <dbReference type="SAM" id="MobiDB-lite"/>
    </source>
</evidence>
<dbReference type="Proteomes" id="UP000472267">
    <property type="component" value="Chromosome 6"/>
</dbReference>
<organism evidence="2 3">
    <name type="scientific">Salarias fasciatus</name>
    <name type="common">Jewelled blenny</name>
    <name type="synonym">Blennius fasciatus</name>
    <dbReference type="NCBI Taxonomy" id="181472"/>
    <lineage>
        <taxon>Eukaryota</taxon>
        <taxon>Metazoa</taxon>
        <taxon>Chordata</taxon>
        <taxon>Craniata</taxon>
        <taxon>Vertebrata</taxon>
        <taxon>Euteleostomi</taxon>
        <taxon>Actinopterygii</taxon>
        <taxon>Neopterygii</taxon>
        <taxon>Teleostei</taxon>
        <taxon>Neoteleostei</taxon>
        <taxon>Acanthomorphata</taxon>
        <taxon>Ovalentaria</taxon>
        <taxon>Blenniimorphae</taxon>
        <taxon>Blenniiformes</taxon>
        <taxon>Blennioidei</taxon>
        <taxon>Blenniidae</taxon>
        <taxon>Salariinae</taxon>
        <taxon>Salarias</taxon>
    </lineage>
</organism>
<feature type="region of interest" description="Disordered" evidence="1">
    <location>
        <begin position="17"/>
        <end position="44"/>
    </location>
</feature>
<feature type="compositionally biased region" description="Basic and acidic residues" evidence="1">
    <location>
        <begin position="22"/>
        <end position="31"/>
    </location>
</feature>
<reference evidence="2" key="3">
    <citation type="submission" date="2025-09" db="UniProtKB">
        <authorList>
            <consortium name="Ensembl"/>
        </authorList>
    </citation>
    <scope>IDENTIFICATION</scope>
</reference>
<feature type="region of interest" description="Disordered" evidence="1">
    <location>
        <begin position="155"/>
        <end position="176"/>
    </location>
</feature>
<accession>A0A672JB38</accession>
<dbReference type="InParanoid" id="A0A672JB38"/>
<feature type="compositionally biased region" description="Basic and acidic residues" evidence="1">
    <location>
        <begin position="156"/>
        <end position="171"/>
    </location>
</feature>
<name>A0A672JB38_SALFA</name>
<dbReference type="AlphaFoldDB" id="A0A672JB38"/>
<dbReference type="Ensembl" id="ENSSFAT00005053069.1">
    <property type="protein sequence ID" value="ENSSFAP00005051423.1"/>
    <property type="gene ID" value="ENSSFAG00005024722.1"/>
</dbReference>
<sequence>VVERRCSFFHSFDSSREEEERENPCTEKKNLNSETDTDLLSKKESVPSRAAEILPIDCNLEDMKDNWVPLKELDAFLQTPEAALHAFQKKFSSLVLSLVIEILQKHPDDLDQRQDQGAERQGACVVSEQEEHTERGEDGVRRDVVRLFEGPVIRGEGPRESDLAQSRHEVGTPEEEEDVVELKQDEVFVVDRLASVEGKQALCVWTLRGNEQNSSRTRRLHRNTRLTILKRLKGKDTPQ</sequence>
<dbReference type="OMA" id="EERENPC"/>
<reference evidence="2" key="2">
    <citation type="submission" date="2025-08" db="UniProtKB">
        <authorList>
            <consortium name="Ensembl"/>
        </authorList>
    </citation>
    <scope>IDENTIFICATION</scope>
</reference>
<reference evidence="2" key="1">
    <citation type="submission" date="2019-06" db="EMBL/GenBank/DDBJ databases">
        <authorList>
            <consortium name="Wellcome Sanger Institute Data Sharing"/>
        </authorList>
    </citation>
    <scope>NUCLEOTIDE SEQUENCE [LARGE SCALE GENOMIC DNA]</scope>
</reference>
<feature type="region of interest" description="Disordered" evidence="1">
    <location>
        <begin position="114"/>
        <end position="137"/>
    </location>
</feature>
<proteinExistence type="predicted"/>
<protein>
    <submittedName>
        <fullName evidence="2">Uncharacterized protein</fullName>
    </submittedName>
</protein>
<evidence type="ECO:0000313" key="2">
    <source>
        <dbReference type="Ensembl" id="ENSSFAP00005051423.1"/>
    </source>
</evidence>
<evidence type="ECO:0000313" key="3">
    <source>
        <dbReference type="Proteomes" id="UP000472267"/>
    </source>
</evidence>